<dbReference type="SUPFAM" id="SSF53098">
    <property type="entry name" value="Ribonuclease H-like"/>
    <property type="match status" value="1"/>
</dbReference>
<organism evidence="2 3">
    <name type="scientific">Polistes dominula</name>
    <name type="common">European paper wasp</name>
    <name type="synonym">Vespa dominula</name>
    <dbReference type="NCBI Taxonomy" id="743375"/>
    <lineage>
        <taxon>Eukaryota</taxon>
        <taxon>Metazoa</taxon>
        <taxon>Ecdysozoa</taxon>
        <taxon>Arthropoda</taxon>
        <taxon>Hexapoda</taxon>
        <taxon>Insecta</taxon>
        <taxon>Pterygota</taxon>
        <taxon>Neoptera</taxon>
        <taxon>Endopterygota</taxon>
        <taxon>Hymenoptera</taxon>
        <taxon>Apocrita</taxon>
        <taxon>Aculeata</taxon>
        <taxon>Vespoidea</taxon>
        <taxon>Vespidae</taxon>
        <taxon>Polistinae</taxon>
        <taxon>Polistini</taxon>
        <taxon>Polistes</taxon>
    </lineage>
</organism>
<dbReference type="InterPro" id="IPR012677">
    <property type="entry name" value="Nucleotide-bd_a/b_plait_sf"/>
</dbReference>
<dbReference type="InterPro" id="IPR006941">
    <property type="entry name" value="RNase_CAF1"/>
</dbReference>
<dbReference type="Gene3D" id="3.30.420.10">
    <property type="entry name" value="Ribonuclease H-like superfamily/Ribonuclease H"/>
    <property type="match status" value="2"/>
</dbReference>
<dbReference type="PANTHER" id="PTHR15092">
    <property type="entry name" value="POLY A -SPECIFIC RIBONUCLEASE/TARGET OF EGR1, MEMBER 1"/>
    <property type="match status" value="1"/>
</dbReference>
<dbReference type="RefSeq" id="XP_015174094.1">
    <property type="nucleotide sequence ID" value="XM_015318608.1"/>
</dbReference>
<dbReference type="InterPro" id="IPR036397">
    <property type="entry name" value="RNaseH_sf"/>
</dbReference>
<dbReference type="Proteomes" id="UP000694924">
    <property type="component" value="Unplaced"/>
</dbReference>
<comment type="similarity">
    <text evidence="1">Belongs to the CAF1 family.</text>
</comment>
<evidence type="ECO:0000256" key="1">
    <source>
        <dbReference type="ARBA" id="ARBA00008372"/>
    </source>
</evidence>
<dbReference type="PANTHER" id="PTHR15092:SF22">
    <property type="entry name" value="POLY(A)-SPECIFIC RIBONUCLEASE PNLDC1"/>
    <property type="match status" value="1"/>
</dbReference>
<keyword evidence="2" id="KW-1185">Reference proteome</keyword>
<gene>
    <name evidence="3" type="primary">LOC107065165</name>
</gene>
<evidence type="ECO:0000313" key="2">
    <source>
        <dbReference type="Proteomes" id="UP000694924"/>
    </source>
</evidence>
<sequence length="533" mass="62457">MIEVTKENFAEIYPQLKDDLENADVIAIDTEFTGLDCDEISKISLFDTTEERYKYLRNTLKPFIIIQFGITVLKRIQDKNEYISKSYEFYLLPTSVFTKNKIISWQISVIEFLSYHSFNFNKVVNHGISYLNQIEEAMLNEQWKNDTFYKNVEDSMSYQEKDDVNLYSSLIAEWLKDLNEKEIYTIPAFSHKFQYFLQKTLRERFQNIWTICNKQTVQVIKISLDVRKMLENEKEQSLEHALLNSYVGFSNVFKLLVELKKPIIGHNILLDLMFMYKLFYKPLPKRYCDFKTEVNHLFPIIYDTKYIFHQVKEKYEIQVLSSLGSIYCYFNNLAKSFPHIADDTNNTSKNFHNAGWDSYCTGYIFLKMAYMFANDKYPLSSNYIVSQEELMSLIEEYANCINLSNASALYLKLDGKDPKSGRPPWLFVKTRESTYLDISKISKELSQFGTFDIKPYNRGRALVAVANHASAYDILNHFHNNKELSIVRYNPIKHAPSVKYLLLGSVIVSSGILAWIIRRSISPKLSDRNLSCQ</sequence>
<dbReference type="GeneID" id="107065165"/>
<dbReference type="InterPro" id="IPR012337">
    <property type="entry name" value="RNaseH-like_sf"/>
</dbReference>
<proteinExistence type="inferred from homology"/>
<dbReference type="InterPro" id="IPR051181">
    <property type="entry name" value="CAF1_poly(A)_ribonucleases"/>
</dbReference>
<protein>
    <submittedName>
        <fullName evidence="3">Poly(A)-specific ribonuclease PARN-like domain-containing protein 1 isoform X1</fullName>
    </submittedName>
</protein>
<accession>A0ABM1I1K7</accession>
<evidence type="ECO:0000313" key="3">
    <source>
        <dbReference type="RefSeq" id="XP_015174094.1"/>
    </source>
</evidence>
<dbReference type="Pfam" id="PF04857">
    <property type="entry name" value="CAF1"/>
    <property type="match status" value="1"/>
</dbReference>
<reference evidence="3" key="1">
    <citation type="submission" date="2025-08" db="UniProtKB">
        <authorList>
            <consortium name="RefSeq"/>
        </authorList>
    </citation>
    <scope>IDENTIFICATION</scope>
    <source>
        <tissue evidence="3">Whole body</tissue>
    </source>
</reference>
<name>A0ABM1I1K7_POLDO</name>
<dbReference type="Gene3D" id="3.30.70.330">
    <property type="match status" value="1"/>
</dbReference>